<accession>A0A839N5X0</accession>
<dbReference type="AlphaFoldDB" id="A0A839N5X0"/>
<feature type="compositionally biased region" description="Basic and acidic residues" evidence="1">
    <location>
        <begin position="70"/>
        <end position="84"/>
    </location>
</feature>
<organism evidence="2 3">
    <name type="scientific">Flexivirga oryzae</name>
    <dbReference type="NCBI Taxonomy" id="1794944"/>
    <lineage>
        <taxon>Bacteria</taxon>
        <taxon>Bacillati</taxon>
        <taxon>Actinomycetota</taxon>
        <taxon>Actinomycetes</taxon>
        <taxon>Micrococcales</taxon>
        <taxon>Dermacoccaceae</taxon>
        <taxon>Flexivirga</taxon>
    </lineage>
</organism>
<feature type="region of interest" description="Disordered" evidence="1">
    <location>
        <begin position="1"/>
        <end position="84"/>
    </location>
</feature>
<evidence type="ECO:0000313" key="3">
    <source>
        <dbReference type="Proteomes" id="UP000559182"/>
    </source>
</evidence>
<reference evidence="2 3" key="1">
    <citation type="submission" date="2020-08" db="EMBL/GenBank/DDBJ databases">
        <title>Sequencing the genomes of 1000 actinobacteria strains.</title>
        <authorList>
            <person name="Klenk H.-P."/>
        </authorList>
    </citation>
    <scope>NUCLEOTIDE SEQUENCE [LARGE SCALE GENOMIC DNA]</scope>
    <source>
        <strain evidence="2 3">DSM 105369</strain>
    </source>
</reference>
<gene>
    <name evidence="2" type="ORF">FHU39_002685</name>
</gene>
<protein>
    <submittedName>
        <fullName evidence="2">Uncharacterized protein</fullName>
    </submittedName>
</protein>
<proteinExistence type="predicted"/>
<dbReference type="EMBL" id="JACHVQ010000002">
    <property type="protein sequence ID" value="MBB2892667.1"/>
    <property type="molecule type" value="Genomic_DNA"/>
</dbReference>
<dbReference type="RefSeq" id="WP_183321085.1">
    <property type="nucleotide sequence ID" value="NZ_JACHVQ010000002.1"/>
</dbReference>
<sequence length="84" mass="9496">MTEPSDGERPRPVRRHRRASRPATTGHPDAGHWTKESVEGDPSAADPAEEPGIERGKRRVAGADDGPESAQDRWWREQRPPHWQ</sequence>
<evidence type="ECO:0000256" key="1">
    <source>
        <dbReference type="SAM" id="MobiDB-lite"/>
    </source>
</evidence>
<dbReference type="Proteomes" id="UP000559182">
    <property type="component" value="Unassembled WGS sequence"/>
</dbReference>
<comment type="caution">
    <text evidence="2">The sequence shown here is derived from an EMBL/GenBank/DDBJ whole genome shotgun (WGS) entry which is preliminary data.</text>
</comment>
<feature type="compositionally biased region" description="Basic and acidic residues" evidence="1">
    <location>
        <begin position="1"/>
        <end position="11"/>
    </location>
</feature>
<keyword evidence="3" id="KW-1185">Reference proteome</keyword>
<evidence type="ECO:0000313" key="2">
    <source>
        <dbReference type="EMBL" id="MBB2892667.1"/>
    </source>
</evidence>
<name>A0A839N5X0_9MICO</name>
<feature type="compositionally biased region" description="Basic and acidic residues" evidence="1">
    <location>
        <begin position="29"/>
        <end position="38"/>
    </location>
</feature>